<feature type="binding site" description="covalent" evidence="7">
    <location>
        <position position="883"/>
    </location>
    <ligand>
        <name>heme c</name>
        <dbReference type="ChEBI" id="CHEBI:61717"/>
    </ligand>
</feature>
<reference evidence="12" key="1">
    <citation type="submission" date="2018-02" db="EMBL/GenBank/DDBJ databases">
        <title>Genome sequencing of Solimonas sp. HR-BB.</title>
        <authorList>
            <person name="Lee Y."/>
            <person name="Jeon C.O."/>
        </authorList>
    </citation>
    <scope>NUCLEOTIDE SEQUENCE [LARGE SCALE GENOMIC DNA]</scope>
    <source>
        <strain evidence="12">HR-U</strain>
    </source>
</reference>
<evidence type="ECO:0000313" key="12">
    <source>
        <dbReference type="Proteomes" id="UP000239590"/>
    </source>
</evidence>
<dbReference type="Pfam" id="PF06283">
    <property type="entry name" value="ThuA"/>
    <property type="match status" value="1"/>
</dbReference>
<keyword evidence="5" id="KW-0249">Electron transport</keyword>
<evidence type="ECO:0000256" key="4">
    <source>
        <dbReference type="ARBA" id="ARBA00022729"/>
    </source>
</evidence>
<dbReference type="OrthoDB" id="9816308at2"/>
<dbReference type="Pfam" id="PF18911">
    <property type="entry name" value="PKD_4"/>
    <property type="match status" value="1"/>
</dbReference>
<keyword evidence="3 7" id="KW-0479">Metal-binding</keyword>
<comment type="PTM">
    <text evidence="7">Binds 1 heme c group covalently per subunit.</text>
</comment>
<dbReference type="Gene3D" id="3.40.50.880">
    <property type="match status" value="1"/>
</dbReference>
<dbReference type="InterPro" id="IPR002324">
    <property type="entry name" value="Cyt_c_ID"/>
</dbReference>
<dbReference type="PROSITE" id="PS50093">
    <property type="entry name" value="PKD"/>
    <property type="match status" value="1"/>
</dbReference>
<evidence type="ECO:0000256" key="7">
    <source>
        <dbReference type="PIRSR" id="PIRSR602324-1"/>
    </source>
</evidence>
<dbReference type="InterPro" id="IPR012938">
    <property type="entry name" value="Glc/Sorbosone_DH"/>
</dbReference>
<dbReference type="InterPro" id="IPR022409">
    <property type="entry name" value="PKD/Chitinase_dom"/>
</dbReference>
<keyword evidence="2 7" id="KW-0349">Heme</keyword>
<dbReference type="InterPro" id="IPR035986">
    <property type="entry name" value="PKD_dom_sf"/>
</dbReference>
<dbReference type="InterPro" id="IPR029062">
    <property type="entry name" value="Class_I_gatase-like"/>
</dbReference>
<accession>A0A2S7IRM3</accession>
<dbReference type="InterPro" id="IPR036909">
    <property type="entry name" value="Cyt_c-like_dom_sf"/>
</dbReference>
<dbReference type="Pfam" id="PF03422">
    <property type="entry name" value="CBM_6"/>
    <property type="match status" value="1"/>
</dbReference>
<dbReference type="PANTHER" id="PTHR40469">
    <property type="entry name" value="SECRETED GLYCOSYL HYDROLASE"/>
    <property type="match status" value="1"/>
</dbReference>
<evidence type="ECO:0000259" key="9">
    <source>
        <dbReference type="PROSITE" id="PS50093"/>
    </source>
</evidence>
<dbReference type="GO" id="GO:0005506">
    <property type="term" value="F:iron ion binding"/>
    <property type="evidence" value="ECO:0007669"/>
    <property type="project" value="InterPro"/>
</dbReference>
<dbReference type="PROSITE" id="PS51007">
    <property type="entry name" value="CYTC"/>
    <property type="match status" value="1"/>
</dbReference>
<dbReference type="SMART" id="SM00606">
    <property type="entry name" value="CBD_IV"/>
    <property type="match status" value="1"/>
</dbReference>
<gene>
    <name evidence="11" type="ORF">C5O19_12360</name>
</gene>
<dbReference type="GO" id="GO:0020037">
    <property type="term" value="F:heme binding"/>
    <property type="evidence" value="ECO:0007669"/>
    <property type="project" value="InterPro"/>
</dbReference>
<comment type="caution">
    <text evidence="11">The sequence shown here is derived from an EMBL/GenBank/DDBJ whole genome shotgun (WGS) entry which is preliminary data.</text>
</comment>
<evidence type="ECO:0000256" key="8">
    <source>
        <dbReference type="SAM" id="MobiDB-lite"/>
    </source>
</evidence>
<feature type="region of interest" description="Disordered" evidence="8">
    <location>
        <begin position="557"/>
        <end position="579"/>
    </location>
</feature>
<organism evidence="11 12">
    <name type="scientific">Siphonobacter curvatus</name>
    <dbReference type="NCBI Taxonomy" id="2094562"/>
    <lineage>
        <taxon>Bacteria</taxon>
        <taxon>Pseudomonadati</taxon>
        <taxon>Bacteroidota</taxon>
        <taxon>Cytophagia</taxon>
        <taxon>Cytophagales</taxon>
        <taxon>Cytophagaceae</taxon>
        <taxon>Siphonobacter</taxon>
    </lineage>
</organism>
<dbReference type="CDD" id="cd04084">
    <property type="entry name" value="CBM6_xylanase-like"/>
    <property type="match status" value="1"/>
</dbReference>
<keyword evidence="6 7" id="KW-0408">Iron</keyword>
<feature type="region of interest" description="Disordered" evidence="8">
    <location>
        <begin position="417"/>
        <end position="442"/>
    </location>
</feature>
<evidence type="ECO:0000256" key="2">
    <source>
        <dbReference type="ARBA" id="ARBA00022617"/>
    </source>
</evidence>
<dbReference type="Gene3D" id="2.60.40.10">
    <property type="entry name" value="Immunoglobulins"/>
    <property type="match status" value="1"/>
</dbReference>
<dbReference type="InterPro" id="IPR011042">
    <property type="entry name" value="6-blade_b-propeller_TolB-like"/>
</dbReference>
<evidence type="ECO:0000259" key="10">
    <source>
        <dbReference type="PROSITE" id="PS51007"/>
    </source>
</evidence>
<dbReference type="Pfam" id="PF00034">
    <property type="entry name" value="Cytochrom_C"/>
    <property type="match status" value="1"/>
</dbReference>
<dbReference type="SMART" id="SM00089">
    <property type="entry name" value="PKD"/>
    <property type="match status" value="1"/>
</dbReference>
<feature type="binding site" description="covalent" evidence="7">
    <location>
        <position position="879"/>
    </location>
    <ligand>
        <name>heme c</name>
        <dbReference type="ChEBI" id="CHEBI:61717"/>
    </ligand>
</feature>
<keyword evidence="12" id="KW-1185">Reference proteome</keyword>
<evidence type="ECO:0000256" key="6">
    <source>
        <dbReference type="ARBA" id="ARBA00023004"/>
    </source>
</evidence>
<dbReference type="RefSeq" id="WP_104712592.1">
    <property type="nucleotide sequence ID" value="NZ_PTRA01000001.1"/>
</dbReference>
<dbReference type="InterPro" id="IPR029010">
    <property type="entry name" value="ThuA-like"/>
</dbReference>
<dbReference type="Pfam" id="PF07995">
    <property type="entry name" value="GSDH"/>
    <property type="match status" value="1"/>
</dbReference>
<evidence type="ECO:0000256" key="5">
    <source>
        <dbReference type="ARBA" id="ARBA00022982"/>
    </source>
</evidence>
<dbReference type="AlphaFoldDB" id="A0A2S7IRM3"/>
<dbReference type="InterPro" id="IPR011041">
    <property type="entry name" value="Quinoprot_gluc/sorb_DH_b-prop"/>
</dbReference>
<feature type="compositionally biased region" description="Basic and acidic residues" evidence="8">
    <location>
        <begin position="427"/>
        <end position="437"/>
    </location>
</feature>
<feature type="binding site" description="covalent" evidence="7">
    <location>
        <position position="927"/>
    </location>
    <ligand>
        <name>heme c</name>
        <dbReference type="ChEBI" id="CHEBI:61717"/>
    </ligand>
</feature>
<keyword evidence="1" id="KW-0813">Transport</keyword>
<name>A0A2S7IRM3_9BACT</name>
<feature type="domain" description="PKD" evidence="9">
    <location>
        <begin position="714"/>
        <end position="794"/>
    </location>
</feature>
<feature type="domain" description="Cytochrome c" evidence="10">
    <location>
        <begin position="865"/>
        <end position="949"/>
    </location>
</feature>
<dbReference type="InterPro" id="IPR000601">
    <property type="entry name" value="PKD_dom"/>
</dbReference>
<dbReference type="SUPFAM" id="SSF49299">
    <property type="entry name" value="PKD domain"/>
    <property type="match status" value="1"/>
</dbReference>
<dbReference type="Proteomes" id="UP000239590">
    <property type="component" value="Unassembled WGS sequence"/>
</dbReference>
<evidence type="ECO:0000313" key="11">
    <source>
        <dbReference type="EMBL" id="PQA60371.1"/>
    </source>
</evidence>
<dbReference type="InterPro" id="IPR013783">
    <property type="entry name" value="Ig-like_fold"/>
</dbReference>
<dbReference type="CDD" id="cd00146">
    <property type="entry name" value="PKD"/>
    <property type="match status" value="1"/>
</dbReference>
<dbReference type="SUPFAM" id="SSF52317">
    <property type="entry name" value="Class I glutamine amidotransferase-like"/>
    <property type="match status" value="1"/>
</dbReference>
<dbReference type="Gene3D" id="2.120.10.30">
    <property type="entry name" value="TolB, C-terminal domain"/>
    <property type="match status" value="1"/>
</dbReference>
<evidence type="ECO:0000256" key="1">
    <source>
        <dbReference type="ARBA" id="ARBA00022448"/>
    </source>
</evidence>
<dbReference type="InterPro" id="IPR009056">
    <property type="entry name" value="Cyt_c-like_dom"/>
</dbReference>
<dbReference type="SUPFAM" id="SSF46626">
    <property type="entry name" value="Cytochrome c"/>
    <property type="match status" value="1"/>
</dbReference>
<sequence length="1138" mass="127042">MSVSTWRRLLVLGLLWLPTLVWAQNLDNPLKGQRVLVFSKTVKFRHSSIPQGIRCVEALGRKHGFTVDATENSTAFTEDNLKKYKVVVFLSTTGDVLNDSQQAAFERYIQAGGGYVGIHAAADTEYDWPWYGKMVGGWFLSHPGNPNVRTGDMTVRDKNHPATAELPTTFKRTDEFYDYKNVNPDIKVLITVDEKSYGDAKMNAGENHPMAWYHEYDGGRIFYTAYGHTDETFMEPLFLQHLWGGLRWAGAGMPVDYKKAKTQRAPEENRFSREVLDEKLYEPTELAVRDGKVFFTHRRGEIRYYNPKNSPKVKTLDTVSVFSTFEYGLMGLNLDPKFEENHWMYLYYSPSASHYGADTANRLVRVKFNPTQETIDWKTEQVLLRVPVKRSGCCHTGGSIEFDKVGNLYLSTGDDTNPFDSDGFSPSDERPDRRGWDARATSSNTNDYRGKILRIKPNDDGTAGYSIPAGNLFKPGTDKALPEIYVMGNRNPYRISVDKHTGYLYWGEVGPDAANNIEGRGPRGHDEVNQARQAGYFGWPLFVADNRAYNRYNFEKKQSGEKYDPAKPINDSPHNTGLKELPPAQKPIIYYPYADSPEFGEIVGKGGRNAMAGPVFYAEDYDANSKVRFPDFYQGKFFAYDWVRDYINVVTLKPNGDLQSMERFLPDWKFSHPIDMQFDRDGSLYMLEYGPNWFAQNDDARLTRITYNAGNRPPVAVASASKTAGAAPLQVTLSSKGSMDYDGDALRYEWTINGKKFTTPTASYTFAKPGIYKPVLKVTDAAGKVSQKTLEIQVGNELPKVEVAVKGNQTFYFDQQPVAYEVKVSDKEDGSLANKKIAAEDVNVDINFLEGYDKTVIAQGHQMNTSFSTGKRLMELSDCKACHAIDKKSIGPAYRDVAKKYKGKNAEAKLVAKVINGGAGVWGEQPMSAHPQLSKADVSEMVKYILSLTDDKKKSQPLKGNYTPEDNGKNGTYIFAASYTDKGNGSIAPQTAQQAVTLRSAKVPALSNDVSKYIQTSKSKELKKDLAVATTSGSYLGFKKIDLSEITSVVFNAYTTPGKASGGQVEIRLGSPTGKLIGQTSIRETGQIQAPLTGVPTTGLTDVYFVFLNPDAKDDQDLFALDTIEFQKKRTEHSSMGK</sequence>
<dbReference type="GO" id="GO:0009055">
    <property type="term" value="F:electron transfer activity"/>
    <property type="evidence" value="ECO:0007669"/>
    <property type="project" value="InterPro"/>
</dbReference>
<dbReference type="PANTHER" id="PTHR40469:SF2">
    <property type="entry name" value="GALACTOSE-BINDING DOMAIN-LIKE SUPERFAMILY PROTEIN"/>
    <property type="match status" value="1"/>
</dbReference>
<dbReference type="EMBL" id="PTRA01000001">
    <property type="protein sequence ID" value="PQA60371.1"/>
    <property type="molecule type" value="Genomic_DNA"/>
</dbReference>
<dbReference type="GO" id="GO:0030246">
    <property type="term" value="F:carbohydrate binding"/>
    <property type="evidence" value="ECO:0007669"/>
    <property type="project" value="InterPro"/>
</dbReference>
<dbReference type="Gene3D" id="1.10.760.10">
    <property type="entry name" value="Cytochrome c-like domain"/>
    <property type="match status" value="1"/>
</dbReference>
<dbReference type="SUPFAM" id="SSF50952">
    <property type="entry name" value="Soluble quinoprotein glucose dehydrogenase"/>
    <property type="match status" value="1"/>
</dbReference>
<dbReference type="Gene3D" id="2.60.120.260">
    <property type="entry name" value="Galactose-binding domain-like"/>
    <property type="match status" value="1"/>
</dbReference>
<proteinExistence type="predicted"/>
<dbReference type="PRINTS" id="PR00606">
    <property type="entry name" value="CYTCHROMECID"/>
</dbReference>
<evidence type="ECO:0000256" key="3">
    <source>
        <dbReference type="ARBA" id="ARBA00022723"/>
    </source>
</evidence>
<dbReference type="InterPro" id="IPR006584">
    <property type="entry name" value="Cellulose-bd_IV"/>
</dbReference>
<keyword evidence="4" id="KW-0732">Signal</keyword>
<protein>
    <submittedName>
        <fullName evidence="11">HHIP-like protein 1</fullName>
    </submittedName>
</protein>
<dbReference type="InterPro" id="IPR005084">
    <property type="entry name" value="CBM6"/>
</dbReference>